<evidence type="ECO:0000256" key="1">
    <source>
        <dbReference type="SAM" id="Phobius"/>
    </source>
</evidence>
<keyword evidence="1" id="KW-1133">Transmembrane helix</keyword>
<evidence type="ECO:0000313" key="3">
    <source>
        <dbReference type="EMBL" id="RSK46203.1"/>
    </source>
</evidence>
<gene>
    <name evidence="3" type="ORF">EI293_03260</name>
</gene>
<dbReference type="Proteomes" id="UP000270291">
    <property type="component" value="Unassembled WGS sequence"/>
</dbReference>
<dbReference type="RefSeq" id="WP_125435637.1">
    <property type="nucleotide sequence ID" value="NZ_RWIU01000001.1"/>
</dbReference>
<dbReference type="PANTHER" id="PTHR28008:SF1">
    <property type="entry name" value="DOMAIN PROTEIN, PUTATIVE (AFU_ORTHOLOGUE AFUA_3G10980)-RELATED"/>
    <property type="match status" value="1"/>
</dbReference>
<keyword evidence="1" id="KW-0472">Membrane</keyword>
<keyword evidence="1" id="KW-0812">Transmembrane</keyword>
<comment type="caution">
    <text evidence="3">The sequence shown here is derived from an EMBL/GenBank/DDBJ whole genome shotgun (WGS) entry which is preliminary data.</text>
</comment>
<organism evidence="3 4">
    <name type="scientific">Hymenobacter perfusus</name>
    <dbReference type="NCBI Taxonomy" id="1236770"/>
    <lineage>
        <taxon>Bacteria</taxon>
        <taxon>Pseudomonadati</taxon>
        <taxon>Bacteroidota</taxon>
        <taxon>Cytophagia</taxon>
        <taxon>Cytophagales</taxon>
        <taxon>Hymenobacteraceae</taxon>
        <taxon>Hymenobacter</taxon>
    </lineage>
</organism>
<dbReference type="OrthoDB" id="982143at2"/>
<evidence type="ECO:0000313" key="4">
    <source>
        <dbReference type="Proteomes" id="UP000270291"/>
    </source>
</evidence>
<feature type="transmembrane region" description="Helical" evidence="1">
    <location>
        <begin position="51"/>
        <end position="68"/>
    </location>
</feature>
<dbReference type="PANTHER" id="PTHR28008">
    <property type="entry name" value="DOMAIN PROTEIN, PUTATIVE (AFU_ORTHOLOGUE AFUA_3G10980)-RELATED"/>
    <property type="match status" value="1"/>
</dbReference>
<feature type="domain" description="VanZ-like" evidence="2">
    <location>
        <begin position="50"/>
        <end position="128"/>
    </location>
</feature>
<dbReference type="AlphaFoldDB" id="A0A428KIA8"/>
<feature type="transmembrane region" description="Helical" evidence="1">
    <location>
        <begin position="110"/>
        <end position="129"/>
    </location>
</feature>
<protein>
    <recommendedName>
        <fullName evidence="2">VanZ-like domain-containing protein</fullName>
    </recommendedName>
</protein>
<keyword evidence="4" id="KW-1185">Reference proteome</keyword>
<dbReference type="InterPro" id="IPR006976">
    <property type="entry name" value="VanZ-like"/>
</dbReference>
<dbReference type="EMBL" id="RWIU01000001">
    <property type="protein sequence ID" value="RSK46203.1"/>
    <property type="molecule type" value="Genomic_DNA"/>
</dbReference>
<feature type="transmembrane region" description="Helical" evidence="1">
    <location>
        <begin position="80"/>
        <end position="98"/>
    </location>
</feature>
<reference evidence="3 4" key="1">
    <citation type="submission" date="2018-12" db="EMBL/GenBank/DDBJ databases">
        <authorList>
            <person name="Feng G."/>
            <person name="Zhu H."/>
        </authorList>
    </citation>
    <scope>NUCLEOTIDE SEQUENCE [LARGE SCALE GENOMIC DNA]</scope>
    <source>
        <strain evidence="3 4">LMG 26000</strain>
    </source>
</reference>
<sequence>MLAPAPPLPRRRALVVLPLAWAAFVLVSTLTPARAMPETPHWQLLSFDTAAHAFVFWMQAVLAVFSARRQRWFPRLRAQAFRTVFFGTVGMGALIEVLQMRMNLGRNGEWSDMLSDALGVVIGLGLMWATRRFWQ</sequence>
<accession>A0A428KIA8</accession>
<proteinExistence type="predicted"/>
<dbReference type="Pfam" id="PF04892">
    <property type="entry name" value="VanZ"/>
    <property type="match status" value="1"/>
</dbReference>
<evidence type="ECO:0000259" key="2">
    <source>
        <dbReference type="Pfam" id="PF04892"/>
    </source>
</evidence>
<dbReference type="NCBIfam" id="NF037970">
    <property type="entry name" value="vanZ_1"/>
    <property type="match status" value="1"/>
</dbReference>
<name>A0A428KIA8_9BACT</name>